<accession>A0A6C0H5J0</accession>
<dbReference type="InterPro" id="IPR029063">
    <property type="entry name" value="SAM-dependent_MTases_sf"/>
</dbReference>
<dbReference type="EMBL" id="MN739881">
    <property type="protein sequence ID" value="QHT75677.1"/>
    <property type="molecule type" value="Genomic_DNA"/>
</dbReference>
<dbReference type="AlphaFoldDB" id="A0A6C0H5J0"/>
<organism evidence="1">
    <name type="scientific">viral metagenome</name>
    <dbReference type="NCBI Taxonomy" id="1070528"/>
    <lineage>
        <taxon>unclassified sequences</taxon>
        <taxon>metagenomes</taxon>
        <taxon>organismal metagenomes</taxon>
    </lineage>
</organism>
<proteinExistence type="predicted"/>
<evidence type="ECO:0008006" key="2">
    <source>
        <dbReference type="Google" id="ProtNLM"/>
    </source>
</evidence>
<dbReference type="Gene3D" id="3.40.50.150">
    <property type="entry name" value="Vaccinia Virus protein VP39"/>
    <property type="match status" value="1"/>
</dbReference>
<reference evidence="1" key="1">
    <citation type="journal article" date="2020" name="Nature">
        <title>Giant virus diversity and host interactions through global metagenomics.</title>
        <authorList>
            <person name="Schulz F."/>
            <person name="Roux S."/>
            <person name="Paez-Espino D."/>
            <person name="Jungbluth S."/>
            <person name="Walsh D.A."/>
            <person name="Denef V.J."/>
            <person name="McMahon K.D."/>
            <person name="Konstantinidis K.T."/>
            <person name="Eloe-Fadrosh E.A."/>
            <person name="Kyrpides N.C."/>
            <person name="Woyke T."/>
        </authorList>
    </citation>
    <scope>NUCLEOTIDE SEQUENCE</scope>
    <source>
        <strain evidence="1">GVMAG-M-3300023179-71</strain>
    </source>
</reference>
<evidence type="ECO:0000313" key="1">
    <source>
        <dbReference type="EMBL" id="QHT75677.1"/>
    </source>
</evidence>
<name>A0A6C0H5J0_9ZZZZ</name>
<protein>
    <recommendedName>
        <fullName evidence="2">Methyltransferase</fullName>
    </recommendedName>
</protein>
<sequence length="217" mass="25329">MTDYQNELINHIILSFTNAQKHISKLNEEILSMDGMSGVLTRHFYNNLLDKSNVNYLEIGPWKGSTLCSAMFGNNANIIAIDNFSEFENTKNELLENIEKYKGDNTVLFIEQDCFTVDISSFPKINIFLYDGSYNQSDVYNSLFYFYNALDDIFIYIVDDWNWEQVRNGTNDAIKNLDLEIIFDKSIRLTWDNSHTSNLLAKKSWWNGIYFAILKKK</sequence>